<reference evidence="1" key="1">
    <citation type="submission" date="2023-05" db="EMBL/GenBank/DDBJ databases">
        <title>Nepenthes gracilis genome sequencing.</title>
        <authorList>
            <person name="Fukushima K."/>
        </authorList>
    </citation>
    <scope>NUCLEOTIDE SEQUENCE</scope>
    <source>
        <strain evidence="1">SING2019-196</strain>
    </source>
</reference>
<dbReference type="AlphaFoldDB" id="A0AAD3XYU8"/>
<evidence type="ECO:0000313" key="1">
    <source>
        <dbReference type="EMBL" id="GMH21315.1"/>
    </source>
</evidence>
<accession>A0AAD3XYU8</accession>
<comment type="caution">
    <text evidence="1">The sequence shown here is derived from an EMBL/GenBank/DDBJ whole genome shotgun (WGS) entry which is preliminary data.</text>
</comment>
<dbReference type="Proteomes" id="UP001279734">
    <property type="component" value="Unassembled WGS sequence"/>
</dbReference>
<proteinExistence type="predicted"/>
<dbReference type="EMBL" id="BSYO01000023">
    <property type="protein sequence ID" value="GMH21315.1"/>
    <property type="molecule type" value="Genomic_DNA"/>
</dbReference>
<sequence length="136" mass="15317">MARVQAGFSLGVSNVKFEIRVVLGRLLCRRFFEDPDGSGPVPELSLASRLSLLLVFLSLLRLPPLFCRLRAPLALVRHCPARELVVSADGKWQFVLLQSVGFWLSHVCDWERMLISNAADLLGVSDFGLFRHARVW</sequence>
<evidence type="ECO:0000313" key="2">
    <source>
        <dbReference type="Proteomes" id="UP001279734"/>
    </source>
</evidence>
<organism evidence="1 2">
    <name type="scientific">Nepenthes gracilis</name>
    <name type="common">Slender pitcher plant</name>
    <dbReference type="NCBI Taxonomy" id="150966"/>
    <lineage>
        <taxon>Eukaryota</taxon>
        <taxon>Viridiplantae</taxon>
        <taxon>Streptophyta</taxon>
        <taxon>Embryophyta</taxon>
        <taxon>Tracheophyta</taxon>
        <taxon>Spermatophyta</taxon>
        <taxon>Magnoliopsida</taxon>
        <taxon>eudicotyledons</taxon>
        <taxon>Gunneridae</taxon>
        <taxon>Pentapetalae</taxon>
        <taxon>Caryophyllales</taxon>
        <taxon>Nepenthaceae</taxon>
        <taxon>Nepenthes</taxon>
    </lineage>
</organism>
<protein>
    <submittedName>
        <fullName evidence="1">Uncharacterized protein</fullName>
    </submittedName>
</protein>
<gene>
    <name evidence="1" type="ORF">Nepgr_023157</name>
</gene>
<name>A0AAD3XYU8_NEPGR</name>
<keyword evidence="2" id="KW-1185">Reference proteome</keyword>